<organism evidence="2 3">
    <name type="scientific">Talaromyces proteolyticus</name>
    <dbReference type="NCBI Taxonomy" id="1131652"/>
    <lineage>
        <taxon>Eukaryota</taxon>
        <taxon>Fungi</taxon>
        <taxon>Dikarya</taxon>
        <taxon>Ascomycota</taxon>
        <taxon>Pezizomycotina</taxon>
        <taxon>Eurotiomycetes</taxon>
        <taxon>Eurotiomycetidae</taxon>
        <taxon>Eurotiales</taxon>
        <taxon>Trichocomaceae</taxon>
        <taxon>Talaromyces</taxon>
        <taxon>Talaromyces sect. Bacilispori</taxon>
    </lineage>
</organism>
<dbReference type="InterPro" id="IPR024311">
    <property type="entry name" value="Lipocalin-like"/>
</dbReference>
<dbReference type="EMBL" id="JAJTJA010000012">
    <property type="protein sequence ID" value="KAH8691228.1"/>
    <property type="molecule type" value="Genomic_DNA"/>
</dbReference>
<dbReference type="AlphaFoldDB" id="A0AAD4KFN1"/>
<sequence>MSSTSEVQEKLVGGWSLVSATAESSNSTTMRSILSPSSTPLWGTNPKGILLYTADNYMSVQVVECERDSTFSTNDPRGGTRDELAECMKRFTAYSGSFNIRATDHGELLLEHHVEVCSFPNWTGSVQRRIMELDGNLLLLRTEGPILIEACVNSLSFSDMSVIR</sequence>
<accession>A0AAD4KFN1</accession>
<dbReference type="Proteomes" id="UP001201262">
    <property type="component" value="Unassembled WGS sequence"/>
</dbReference>
<keyword evidence="3" id="KW-1185">Reference proteome</keyword>
<reference evidence="2" key="1">
    <citation type="submission" date="2021-12" db="EMBL/GenBank/DDBJ databases">
        <title>Convergent genome expansion in fungi linked to evolution of root-endophyte symbiosis.</title>
        <authorList>
            <consortium name="DOE Joint Genome Institute"/>
            <person name="Ke Y.-H."/>
            <person name="Bonito G."/>
            <person name="Liao H.-L."/>
            <person name="Looney B."/>
            <person name="Rojas-Flechas A."/>
            <person name="Nash J."/>
            <person name="Hameed K."/>
            <person name="Schadt C."/>
            <person name="Martin F."/>
            <person name="Crous P.W."/>
            <person name="Miettinen O."/>
            <person name="Magnuson J.K."/>
            <person name="Labbe J."/>
            <person name="Jacobson D."/>
            <person name="Doktycz M.J."/>
            <person name="Veneault-Fourrey C."/>
            <person name="Kuo A."/>
            <person name="Mondo S."/>
            <person name="Calhoun S."/>
            <person name="Riley R."/>
            <person name="Ohm R."/>
            <person name="LaButti K."/>
            <person name="Andreopoulos B."/>
            <person name="Pangilinan J."/>
            <person name="Nolan M."/>
            <person name="Tritt A."/>
            <person name="Clum A."/>
            <person name="Lipzen A."/>
            <person name="Daum C."/>
            <person name="Barry K."/>
            <person name="Grigoriev I.V."/>
            <person name="Vilgalys R."/>
        </authorList>
    </citation>
    <scope>NUCLEOTIDE SEQUENCE</scope>
    <source>
        <strain evidence="2">PMI_201</strain>
    </source>
</reference>
<feature type="domain" description="Lipocalin-like" evidence="1">
    <location>
        <begin position="12"/>
        <end position="141"/>
    </location>
</feature>
<evidence type="ECO:0000313" key="3">
    <source>
        <dbReference type="Proteomes" id="UP001201262"/>
    </source>
</evidence>
<dbReference type="RefSeq" id="XP_046067320.1">
    <property type="nucleotide sequence ID" value="XM_046221029.1"/>
</dbReference>
<protein>
    <submittedName>
        <fullName evidence="2">Lipocalin-like domain-containing protein</fullName>
    </submittedName>
</protein>
<proteinExistence type="predicted"/>
<dbReference type="Pfam" id="PF13924">
    <property type="entry name" value="Lipocalin_5"/>
    <property type="match status" value="1"/>
</dbReference>
<gene>
    <name evidence="2" type="ORF">BGW36DRAFT_431784</name>
</gene>
<dbReference type="GeneID" id="70251316"/>
<evidence type="ECO:0000313" key="2">
    <source>
        <dbReference type="EMBL" id="KAH8691228.1"/>
    </source>
</evidence>
<name>A0AAD4KFN1_9EURO</name>
<comment type="caution">
    <text evidence="2">The sequence shown here is derived from an EMBL/GenBank/DDBJ whole genome shotgun (WGS) entry which is preliminary data.</text>
</comment>
<evidence type="ECO:0000259" key="1">
    <source>
        <dbReference type="Pfam" id="PF13924"/>
    </source>
</evidence>